<dbReference type="RefSeq" id="WP_311352114.1">
    <property type="nucleotide sequence ID" value="NZ_JAVRHR010000003.1"/>
</dbReference>
<sequence length="149" mass="17526">MKKVYLFIPLLIFDISCSDISKRYSNGIEYVHEGEGYKYILKDNFHGLFLESNVESVKENDDYILFLQSIQKDRIRYNVLSDFYPSEIDLDSILKIGSIARKVDSTINDVPHLFKQMQFKRAYWVLEKSSDSLLGPFSTSDFRFNSYNF</sequence>
<evidence type="ECO:0000313" key="1">
    <source>
        <dbReference type="EMBL" id="MDT0607904.1"/>
    </source>
</evidence>
<protein>
    <recommendedName>
        <fullName evidence="3">Lipoprotein</fullName>
    </recommendedName>
</protein>
<proteinExistence type="predicted"/>
<organism evidence="1 2">
    <name type="scientific">Croceitalea rosinachiae</name>
    <dbReference type="NCBI Taxonomy" id="3075596"/>
    <lineage>
        <taxon>Bacteria</taxon>
        <taxon>Pseudomonadati</taxon>
        <taxon>Bacteroidota</taxon>
        <taxon>Flavobacteriia</taxon>
        <taxon>Flavobacteriales</taxon>
        <taxon>Flavobacteriaceae</taxon>
        <taxon>Croceitalea</taxon>
    </lineage>
</organism>
<dbReference type="Proteomes" id="UP001255246">
    <property type="component" value="Unassembled WGS sequence"/>
</dbReference>
<dbReference type="EMBL" id="JAVRHR010000003">
    <property type="protein sequence ID" value="MDT0607904.1"/>
    <property type="molecule type" value="Genomic_DNA"/>
</dbReference>
<reference evidence="1 2" key="1">
    <citation type="submission" date="2023-09" db="EMBL/GenBank/DDBJ databases">
        <authorList>
            <person name="Rey-Velasco X."/>
        </authorList>
    </citation>
    <scope>NUCLEOTIDE SEQUENCE [LARGE SCALE GENOMIC DNA]</scope>
    <source>
        <strain evidence="1 2">F388</strain>
    </source>
</reference>
<name>A0ABU3AD42_9FLAO</name>
<evidence type="ECO:0000313" key="2">
    <source>
        <dbReference type="Proteomes" id="UP001255246"/>
    </source>
</evidence>
<evidence type="ECO:0008006" key="3">
    <source>
        <dbReference type="Google" id="ProtNLM"/>
    </source>
</evidence>
<gene>
    <name evidence="1" type="ORF">RM706_12730</name>
</gene>
<accession>A0ABU3AD42</accession>
<keyword evidence="2" id="KW-1185">Reference proteome</keyword>
<comment type="caution">
    <text evidence="1">The sequence shown here is derived from an EMBL/GenBank/DDBJ whole genome shotgun (WGS) entry which is preliminary data.</text>
</comment>